<feature type="transmembrane region" description="Helical" evidence="5">
    <location>
        <begin position="281"/>
        <end position="302"/>
    </location>
</feature>
<protein>
    <recommendedName>
        <fullName evidence="6">O-antigen ligase-related domain-containing protein</fullName>
    </recommendedName>
</protein>
<feature type="transmembrane region" description="Helical" evidence="5">
    <location>
        <begin position="127"/>
        <end position="144"/>
    </location>
</feature>
<sequence length="485" mass="55423">MMKLSYKDLIFVPITLLVFALGITLNYFAVGVIITLGFGVYTLFKPKNGLIILFMYLPLRPFLLEFNPDLKSIADIILFIALVKVVYMYRKNWKSLFQFQWFELAYFGFILVGVISALITGVSLTSIILQTRSFILLYVMFYIIKRINVTKQDLIKLGWTIVVLTIIISIHGLIEKLSLRSVLLPESWENMPLSATNRIRIYGLLGNPNSLALYMSFVFIIIMYLKNHVQKNKYLILNITLILAMGVFSLTFSRGTWGAFAITALLYIILTKNWRFLKNLAISLVLGILLIALPVSGITTLVENTDFGVGQREVQKEYDQTDGNFSDRMRQTFDQSTIEGSMDSGRLFIIQKGFQVFKDHPIIGTGFGTFGDSSTLSQGSPIYETYDIGLDFYSDNQYIQIIVQTGIIGTILFAIFLLHMLYLTWKHGRGSNYGILVFCLLLGSYVICMVYNAWESDIFTLFYFSFLGYLVNEKFREKVNQHAIE</sequence>
<dbReference type="PANTHER" id="PTHR37422">
    <property type="entry name" value="TEICHURONIC ACID BIOSYNTHESIS PROTEIN TUAE"/>
    <property type="match status" value="1"/>
</dbReference>
<evidence type="ECO:0000313" key="8">
    <source>
        <dbReference type="Proteomes" id="UP000218887"/>
    </source>
</evidence>
<feature type="transmembrane region" description="Helical" evidence="5">
    <location>
        <begin position="234"/>
        <end position="251"/>
    </location>
</feature>
<comment type="caution">
    <text evidence="7">The sequence shown here is derived from an EMBL/GenBank/DDBJ whole genome shotgun (WGS) entry which is preliminary data.</text>
</comment>
<reference evidence="7 8" key="1">
    <citation type="submission" date="2017-08" db="EMBL/GenBank/DDBJ databases">
        <title>Virgibacillus indicus sp. nov. and Virgibacillus profoundi sp. nov, two moderately halophilic bacteria isolated from marine sediment by using the Microfluidic Streak Plate.</title>
        <authorList>
            <person name="Xu B."/>
            <person name="Hu B."/>
            <person name="Wang J."/>
            <person name="Zhu Y."/>
            <person name="Huang L."/>
            <person name="Du W."/>
            <person name="Huang Y."/>
        </authorList>
    </citation>
    <scope>NUCLEOTIDE SEQUENCE [LARGE SCALE GENOMIC DNA]</scope>
    <source>
        <strain evidence="7 8">IO3-P3-H5</strain>
    </source>
</reference>
<dbReference type="AlphaFoldDB" id="A0A2A2IIT6"/>
<evidence type="ECO:0000256" key="2">
    <source>
        <dbReference type="ARBA" id="ARBA00022692"/>
    </source>
</evidence>
<gene>
    <name evidence="7" type="ORF">CIL05_01205</name>
</gene>
<dbReference type="GO" id="GO:0016020">
    <property type="term" value="C:membrane"/>
    <property type="evidence" value="ECO:0007669"/>
    <property type="project" value="UniProtKB-SubCell"/>
</dbReference>
<feature type="transmembrane region" description="Helical" evidence="5">
    <location>
        <begin position="433"/>
        <end position="454"/>
    </location>
</feature>
<evidence type="ECO:0000259" key="6">
    <source>
        <dbReference type="Pfam" id="PF04932"/>
    </source>
</evidence>
<feature type="transmembrane region" description="Helical" evidence="5">
    <location>
        <begin position="70"/>
        <end position="89"/>
    </location>
</feature>
<keyword evidence="3 5" id="KW-1133">Transmembrane helix</keyword>
<comment type="subcellular location">
    <subcellularLocation>
        <location evidence="1">Membrane</location>
        <topology evidence="1">Multi-pass membrane protein</topology>
    </subcellularLocation>
</comment>
<evidence type="ECO:0000256" key="1">
    <source>
        <dbReference type="ARBA" id="ARBA00004141"/>
    </source>
</evidence>
<feature type="transmembrane region" description="Helical" evidence="5">
    <location>
        <begin position="12"/>
        <end position="41"/>
    </location>
</feature>
<organism evidence="7 8">
    <name type="scientific">Virgibacillus profundi</name>
    <dbReference type="NCBI Taxonomy" id="2024555"/>
    <lineage>
        <taxon>Bacteria</taxon>
        <taxon>Bacillati</taxon>
        <taxon>Bacillota</taxon>
        <taxon>Bacilli</taxon>
        <taxon>Bacillales</taxon>
        <taxon>Bacillaceae</taxon>
        <taxon>Virgibacillus</taxon>
    </lineage>
</organism>
<dbReference type="RefSeq" id="WP_095653669.1">
    <property type="nucleotide sequence ID" value="NZ_NPOA01000001.1"/>
</dbReference>
<keyword evidence="2 5" id="KW-0812">Transmembrane</keyword>
<dbReference type="EMBL" id="NPOA01000001">
    <property type="protein sequence ID" value="PAV31298.1"/>
    <property type="molecule type" value="Genomic_DNA"/>
</dbReference>
<dbReference type="InterPro" id="IPR007016">
    <property type="entry name" value="O-antigen_ligase-rel_domated"/>
</dbReference>
<dbReference type="InterPro" id="IPR051533">
    <property type="entry name" value="WaaL-like"/>
</dbReference>
<feature type="transmembrane region" description="Helical" evidence="5">
    <location>
        <begin position="201"/>
        <end position="222"/>
    </location>
</feature>
<evidence type="ECO:0000256" key="5">
    <source>
        <dbReference type="SAM" id="Phobius"/>
    </source>
</evidence>
<accession>A0A2A2IIT6</accession>
<keyword evidence="8" id="KW-1185">Reference proteome</keyword>
<dbReference type="PANTHER" id="PTHR37422:SF13">
    <property type="entry name" value="LIPOPOLYSACCHARIDE BIOSYNTHESIS PROTEIN PA4999-RELATED"/>
    <property type="match status" value="1"/>
</dbReference>
<feature type="domain" description="O-antigen ligase-related" evidence="6">
    <location>
        <begin position="240"/>
        <end position="414"/>
    </location>
</feature>
<feature type="transmembrane region" description="Helical" evidence="5">
    <location>
        <begin position="398"/>
        <end position="421"/>
    </location>
</feature>
<name>A0A2A2IIT6_9BACI</name>
<feature type="transmembrane region" description="Helical" evidence="5">
    <location>
        <begin position="257"/>
        <end position="274"/>
    </location>
</feature>
<evidence type="ECO:0000256" key="4">
    <source>
        <dbReference type="ARBA" id="ARBA00023136"/>
    </source>
</evidence>
<evidence type="ECO:0000313" key="7">
    <source>
        <dbReference type="EMBL" id="PAV31298.1"/>
    </source>
</evidence>
<proteinExistence type="predicted"/>
<feature type="transmembrane region" description="Helical" evidence="5">
    <location>
        <begin position="48"/>
        <end position="64"/>
    </location>
</feature>
<dbReference type="Proteomes" id="UP000218887">
    <property type="component" value="Unassembled WGS sequence"/>
</dbReference>
<evidence type="ECO:0000256" key="3">
    <source>
        <dbReference type="ARBA" id="ARBA00022989"/>
    </source>
</evidence>
<feature type="transmembrane region" description="Helical" evidence="5">
    <location>
        <begin position="156"/>
        <end position="174"/>
    </location>
</feature>
<feature type="transmembrane region" description="Helical" evidence="5">
    <location>
        <begin position="101"/>
        <end position="121"/>
    </location>
</feature>
<dbReference type="OrthoDB" id="2957833at2"/>
<dbReference type="Pfam" id="PF04932">
    <property type="entry name" value="Wzy_C"/>
    <property type="match status" value="1"/>
</dbReference>
<keyword evidence="4 5" id="KW-0472">Membrane</keyword>